<name>A0A066X082_COLSU</name>
<dbReference type="STRING" id="1173701.A0A066X082"/>
<proteinExistence type="predicted"/>
<sequence>MDSTTAPSSNPDILDRLALLPVELQYQVLFELLTESSPCVMSLFVPDWGVCTHAADPVNSIYDLQRIDVYTRGTGFVRGKFETRVRHHDDAGGHVVFPLARQTTPNSSGAPIAELGRRFPDAMRRALRDLERHGLHCFEQLWPRGPDDEIGKCMAGGALVYRERRGGMAGSLDAGPTTVRAAVPLPRHLMFNSFPRDPWRDVRLRRNALTSFRFEMRLLVERGPELLAVLWSAMKQLESVYLDLRAYGRGKVSEDSVRLGATAMECLRLRSLVIAGLRSGDRYERPAGWQLCDWETDEAEVGGGVNWVKVFCGAVREGGRLVFVDRRMLDISWEGWRMRAEKEGLLSPEAEVAVVIGESENAAAYMRHVEKVLS</sequence>
<dbReference type="HOGENOM" id="CLU_719638_0_0_1"/>
<dbReference type="EMBL" id="JMSE01001328">
    <property type="protein sequence ID" value="KDN62357.1"/>
    <property type="molecule type" value="Genomic_DNA"/>
</dbReference>
<reference evidence="2" key="1">
    <citation type="journal article" date="2014" name="Genome Announc.">
        <title>Draft genome sequence of Colletotrichum sublineola, a destructive pathogen of cultivated sorghum.</title>
        <authorList>
            <person name="Baroncelli R."/>
            <person name="Sanz-Martin J.M."/>
            <person name="Rech G.E."/>
            <person name="Sukno S.A."/>
            <person name="Thon M.R."/>
        </authorList>
    </citation>
    <scope>NUCLEOTIDE SEQUENCE [LARGE SCALE GENOMIC DNA]</scope>
    <source>
        <strain evidence="2">TX430BB</strain>
    </source>
</reference>
<gene>
    <name evidence="1" type="ORF">CSUB01_03827</name>
</gene>
<keyword evidence="2" id="KW-1185">Reference proteome</keyword>
<dbReference type="eggNOG" id="ENOG502T3Z2">
    <property type="taxonomic scope" value="Eukaryota"/>
</dbReference>
<protein>
    <submittedName>
        <fullName evidence="1">Uncharacterized protein</fullName>
    </submittedName>
</protein>
<evidence type="ECO:0000313" key="2">
    <source>
        <dbReference type="Proteomes" id="UP000027238"/>
    </source>
</evidence>
<accession>A0A066X082</accession>
<organism evidence="1 2">
    <name type="scientific">Colletotrichum sublineola</name>
    <name type="common">Sorghum anthracnose fungus</name>
    <dbReference type="NCBI Taxonomy" id="1173701"/>
    <lineage>
        <taxon>Eukaryota</taxon>
        <taxon>Fungi</taxon>
        <taxon>Dikarya</taxon>
        <taxon>Ascomycota</taxon>
        <taxon>Pezizomycotina</taxon>
        <taxon>Sordariomycetes</taxon>
        <taxon>Hypocreomycetidae</taxon>
        <taxon>Glomerellales</taxon>
        <taxon>Glomerellaceae</taxon>
        <taxon>Colletotrichum</taxon>
        <taxon>Colletotrichum graminicola species complex</taxon>
    </lineage>
</organism>
<comment type="caution">
    <text evidence="1">The sequence shown here is derived from an EMBL/GenBank/DDBJ whole genome shotgun (WGS) entry which is preliminary data.</text>
</comment>
<dbReference type="OrthoDB" id="5104994at2759"/>
<evidence type="ECO:0000313" key="1">
    <source>
        <dbReference type="EMBL" id="KDN62357.1"/>
    </source>
</evidence>
<dbReference type="Proteomes" id="UP000027238">
    <property type="component" value="Unassembled WGS sequence"/>
</dbReference>
<dbReference type="AlphaFoldDB" id="A0A066X082"/>